<name>A0A853FCB6_9BURK</name>
<dbReference type="InterPro" id="IPR005653">
    <property type="entry name" value="OstA-like_N"/>
</dbReference>
<gene>
    <name evidence="4 7" type="primary">lptA</name>
    <name evidence="7" type="ORF">H0A68_11890</name>
</gene>
<dbReference type="Pfam" id="PF03968">
    <property type="entry name" value="LptD_N"/>
    <property type="match status" value="1"/>
</dbReference>
<organism evidence="7 8">
    <name type="scientific">Allopusillimonas soli</name>
    <dbReference type="NCBI Taxonomy" id="659016"/>
    <lineage>
        <taxon>Bacteria</taxon>
        <taxon>Pseudomonadati</taxon>
        <taxon>Pseudomonadota</taxon>
        <taxon>Betaproteobacteria</taxon>
        <taxon>Burkholderiales</taxon>
        <taxon>Alcaligenaceae</taxon>
        <taxon>Allopusillimonas</taxon>
    </lineage>
</organism>
<evidence type="ECO:0000313" key="7">
    <source>
        <dbReference type="EMBL" id="NYT37577.1"/>
    </source>
</evidence>
<keyword evidence="1 4" id="KW-0813">Transport</keyword>
<dbReference type="OrthoDB" id="5294855at2"/>
<dbReference type="GO" id="GO:0017089">
    <property type="term" value="F:glycolipid transfer activity"/>
    <property type="evidence" value="ECO:0007669"/>
    <property type="project" value="TreeGrafter"/>
</dbReference>
<comment type="subunit">
    <text evidence="4">Component of the lipopolysaccharide transport and assembly complex.</text>
</comment>
<accession>A0A853FCB6</accession>
<dbReference type="HAMAP" id="MF_01914">
    <property type="entry name" value="LPS_assembly_LptA"/>
    <property type="match status" value="1"/>
</dbReference>
<reference evidence="7 8" key="1">
    <citation type="submission" date="2020-07" db="EMBL/GenBank/DDBJ databases">
        <title>Taxonomic revisions and descriptions of new bacterial species based on genomic comparisons in the high-G+C-content subgroup of the family Alcaligenaceae.</title>
        <authorList>
            <person name="Szabo A."/>
            <person name="Felfoldi T."/>
        </authorList>
    </citation>
    <scope>NUCLEOTIDE SEQUENCE [LARGE SCALE GENOMIC DNA]</scope>
    <source>
        <strain evidence="7 8">DSM 25264</strain>
    </source>
</reference>
<feature type="signal peptide" evidence="4">
    <location>
        <begin position="1"/>
        <end position="27"/>
    </location>
</feature>
<dbReference type="Gene3D" id="2.60.450.10">
    <property type="entry name" value="Lipopolysaccharide (LPS) transport protein A like domain"/>
    <property type="match status" value="1"/>
</dbReference>
<keyword evidence="3 4" id="KW-0574">Periplasm</keyword>
<comment type="similarity">
    <text evidence="4">Belongs to the LptA family.</text>
</comment>
<dbReference type="GO" id="GO:0043165">
    <property type="term" value="P:Gram-negative-bacterium-type cell outer membrane assembly"/>
    <property type="evidence" value="ECO:0007669"/>
    <property type="project" value="UniProtKB-UniRule"/>
</dbReference>
<dbReference type="PANTHER" id="PTHR36504">
    <property type="entry name" value="LIPOPOLYSACCHARIDE EXPORT SYSTEM PROTEIN LPTA"/>
    <property type="match status" value="1"/>
</dbReference>
<evidence type="ECO:0000313" key="8">
    <source>
        <dbReference type="Proteomes" id="UP000580517"/>
    </source>
</evidence>
<evidence type="ECO:0000256" key="3">
    <source>
        <dbReference type="ARBA" id="ARBA00022764"/>
    </source>
</evidence>
<protein>
    <recommendedName>
        <fullName evidence="4">Lipopolysaccharide export system protein LptA</fullName>
    </recommendedName>
</protein>
<evidence type="ECO:0000256" key="1">
    <source>
        <dbReference type="ARBA" id="ARBA00022448"/>
    </source>
</evidence>
<dbReference type="GO" id="GO:0001530">
    <property type="term" value="F:lipopolysaccharide binding"/>
    <property type="evidence" value="ECO:0007669"/>
    <property type="project" value="InterPro"/>
</dbReference>
<feature type="chain" id="PRO_5033180824" description="Lipopolysaccharide export system protein LptA" evidence="4">
    <location>
        <begin position="28"/>
        <end position="224"/>
    </location>
</feature>
<keyword evidence="8" id="KW-1185">Reference proteome</keyword>
<keyword evidence="2 4" id="KW-0732">Signal</keyword>
<comment type="function">
    <text evidence="4">Involved in the assembly of lipopolysaccharide (LPS). Required for the translocation of LPS from the inner membrane to the outer membrane.</text>
</comment>
<dbReference type="NCBIfam" id="TIGR03002">
    <property type="entry name" value="outer_YhbN_LptA"/>
    <property type="match status" value="1"/>
</dbReference>
<dbReference type="GO" id="GO:0009279">
    <property type="term" value="C:cell outer membrane"/>
    <property type="evidence" value="ECO:0007669"/>
    <property type="project" value="TreeGrafter"/>
</dbReference>
<dbReference type="GO" id="GO:0030288">
    <property type="term" value="C:outer membrane-bounded periplasmic space"/>
    <property type="evidence" value="ECO:0007669"/>
    <property type="project" value="TreeGrafter"/>
</dbReference>
<feature type="region of interest" description="Disordered" evidence="5">
    <location>
        <begin position="31"/>
        <end position="60"/>
    </location>
</feature>
<evidence type="ECO:0000259" key="6">
    <source>
        <dbReference type="Pfam" id="PF03968"/>
    </source>
</evidence>
<proteinExistence type="inferred from homology"/>
<sequence length="224" mass="23957" precursor="true">MNPRYIRILCAWLTGGTLLLSGGLAIAQETGKAQPQAAPGQDSKATGGNGTASAKDAKEEPDTLILSDTLHYDDAKRESVFTGNVILTRGLMKLTADKLSMHEDADGFQYGTATAAKGKLVHIRQENPAKFEVIEAEGLRAEYDGKKEEIEVIGQAIITRYVCGKPFDNIKGERIIYHQKTDTYEAFSGPNSAAQGGRVRSLALPRAKSDAAAAECARKSGKSG</sequence>
<dbReference type="AlphaFoldDB" id="A0A853FCB6"/>
<dbReference type="InterPro" id="IPR014340">
    <property type="entry name" value="LptA"/>
</dbReference>
<evidence type="ECO:0000256" key="5">
    <source>
        <dbReference type="SAM" id="MobiDB-lite"/>
    </source>
</evidence>
<dbReference type="RefSeq" id="WP_129969297.1">
    <property type="nucleotide sequence ID" value="NZ_JACCEW010000003.1"/>
</dbReference>
<comment type="caution">
    <text evidence="7">The sequence shown here is derived from an EMBL/GenBank/DDBJ whole genome shotgun (WGS) entry which is preliminary data.</text>
</comment>
<dbReference type="InterPro" id="IPR052037">
    <property type="entry name" value="LPS_export_LptA"/>
</dbReference>
<dbReference type="GO" id="GO:0015920">
    <property type="term" value="P:lipopolysaccharide transport"/>
    <property type="evidence" value="ECO:0007669"/>
    <property type="project" value="UniProtKB-UniRule"/>
</dbReference>
<dbReference type="PANTHER" id="PTHR36504:SF1">
    <property type="entry name" value="LIPOPOLYSACCHARIDE EXPORT SYSTEM PROTEIN LPTA"/>
    <property type="match status" value="1"/>
</dbReference>
<dbReference type="Proteomes" id="UP000580517">
    <property type="component" value="Unassembled WGS sequence"/>
</dbReference>
<evidence type="ECO:0000256" key="2">
    <source>
        <dbReference type="ARBA" id="ARBA00022729"/>
    </source>
</evidence>
<evidence type="ECO:0000256" key="4">
    <source>
        <dbReference type="HAMAP-Rule" id="MF_01914"/>
    </source>
</evidence>
<feature type="domain" description="Organic solvent tolerance-like N-terminal" evidence="6">
    <location>
        <begin position="65"/>
        <end position="182"/>
    </location>
</feature>
<comment type="subcellular location">
    <subcellularLocation>
        <location evidence="4">Periplasm</location>
    </subcellularLocation>
</comment>
<dbReference type="EMBL" id="JACCEW010000003">
    <property type="protein sequence ID" value="NYT37577.1"/>
    <property type="molecule type" value="Genomic_DNA"/>
</dbReference>